<dbReference type="Pfam" id="PF07642">
    <property type="entry name" value="BBP2"/>
    <property type="match status" value="1"/>
</dbReference>
<dbReference type="Proteomes" id="UP001152321">
    <property type="component" value="Unassembled WGS sequence"/>
</dbReference>
<evidence type="ECO:0000256" key="1">
    <source>
        <dbReference type="SAM" id="SignalP"/>
    </source>
</evidence>
<feature type="signal peptide" evidence="1">
    <location>
        <begin position="1"/>
        <end position="19"/>
    </location>
</feature>
<sequence>MRSVLGILIFMALTQRASAQTQAPLVQNLNFSAALDAVAPIDFEDSSNNQLQIRSAEFMLYGALDPYFDALINFAAHNEEGEYKAELHEGYIGSTKLLPGFRFKAGTFFLGVGRLNQFHQHDWPFISAPRVQSEFFADEGIHDTGLEMSYLLPTDSYWDITVGVTNGYQWGEDSVRAKPQAPVLYIHPVTFIDLGADKGLQLGLNYLTRTDAQGLKTQLSGLDFVFKQKEGRFNRWFLQSEIWYQNQNSSVTDRSEKIGAYIYPEYGISQNWAVGLRFDGFSDLSQTFEGSTDKQKNLDYAFAPTLTYKTSEFAIWRMAYTHEVKNVSQEADKIDRKIEFQFIAILGAHPAHTF</sequence>
<keyword evidence="3" id="KW-1185">Reference proteome</keyword>
<dbReference type="InterPro" id="IPR011486">
    <property type="entry name" value="BBP2"/>
</dbReference>
<dbReference type="EMBL" id="JANRMI010000001">
    <property type="protein sequence ID" value="MDG0815383.1"/>
    <property type="molecule type" value="Genomic_DNA"/>
</dbReference>
<gene>
    <name evidence="2" type="ORF">NWE73_03350</name>
</gene>
<dbReference type="InterPro" id="IPR023614">
    <property type="entry name" value="Porin_dom_sf"/>
</dbReference>
<proteinExistence type="predicted"/>
<dbReference type="Gene3D" id="2.40.160.10">
    <property type="entry name" value="Porin"/>
    <property type="match status" value="1"/>
</dbReference>
<name>A0ABT6DF17_9BACT</name>
<protein>
    <submittedName>
        <fullName evidence="2">Porin</fullName>
    </submittedName>
</protein>
<evidence type="ECO:0000313" key="2">
    <source>
        <dbReference type="EMBL" id="MDG0815383.1"/>
    </source>
</evidence>
<feature type="chain" id="PRO_5046390354" evidence="1">
    <location>
        <begin position="20"/>
        <end position="354"/>
    </location>
</feature>
<reference evidence="2" key="1">
    <citation type="submission" date="2022-08" db="EMBL/GenBank/DDBJ databases">
        <title>Novel Bdellovibrio Species Isolated from Svalbard: Designation Bdellovibrio svalbardensis.</title>
        <authorList>
            <person name="Mitchell R.J."/>
            <person name="Choi S.Y."/>
        </authorList>
    </citation>
    <scope>NUCLEOTIDE SEQUENCE</scope>
    <source>
        <strain evidence="2">PAP01</strain>
    </source>
</reference>
<keyword evidence="1" id="KW-0732">Signal</keyword>
<comment type="caution">
    <text evidence="2">The sequence shown here is derived from an EMBL/GenBank/DDBJ whole genome shotgun (WGS) entry which is preliminary data.</text>
</comment>
<evidence type="ECO:0000313" key="3">
    <source>
        <dbReference type="Proteomes" id="UP001152321"/>
    </source>
</evidence>
<organism evidence="2 3">
    <name type="scientific">Bdellovibrio svalbardensis</name>
    <dbReference type="NCBI Taxonomy" id="2972972"/>
    <lineage>
        <taxon>Bacteria</taxon>
        <taxon>Pseudomonadati</taxon>
        <taxon>Bdellovibrionota</taxon>
        <taxon>Bdellovibrionia</taxon>
        <taxon>Bdellovibrionales</taxon>
        <taxon>Pseudobdellovibrionaceae</taxon>
        <taxon>Bdellovibrio</taxon>
    </lineage>
</organism>
<dbReference type="RefSeq" id="WP_277576858.1">
    <property type="nucleotide sequence ID" value="NZ_JANRMI010000001.1"/>
</dbReference>
<accession>A0ABT6DF17</accession>